<sequence>MSLIVHYQFDPAKDTFTFDIREGGLTVLHSVWADEVQAFAKQLSEASKYGYSGLRSAFLLNAGNCTSTSATSGCISNSNLPKDASSRLSISSANQGFNRKRQGQSLGLYSLPFQIEDIVSPDGYSIPFKLLTRLDSLRLVRLSEIPWHSRHDYWLLAGIVVHGYACWNQILSDPRFSLLVKGLEKLPKGTFCVV</sequence>
<dbReference type="AlphaFoldDB" id="A0A3S5B674"/>
<dbReference type="Proteomes" id="UP000784294">
    <property type="component" value="Unassembled WGS sequence"/>
</dbReference>
<proteinExistence type="predicted"/>
<dbReference type="EMBL" id="CAAALY010269608">
    <property type="protein sequence ID" value="VEL41496.1"/>
    <property type="molecule type" value="Genomic_DNA"/>
</dbReference>
<accession>A0A3S5B674</accession>
<keyword evidence="3" id="KW-1185">Reference proteome</keyword>
<name>A0A3S5B674_9PLAT</name>
<organism evidence="2 3">
    <name type="scientific">Protopolystoma xenopodis</name>
    <dbReference type="NCBI Taxonomy" id="117903"/>
    <lineage>
        <taxon>Eukaryota</taxon>
        <taxon>Metazoa</taxon>
        <taxon>Spiralia</taxon>
        <taxon>Lophotrochozoa</taxon>
        <taxon>Platyhelminthes</taxon>
        <taxon>Monogenea</taxon>
        <taxon>Polyopisthocotylea</taxon>
        <taxon>Polystomatidea</taxon>
        <taxon>Polystomatidae</taxon>
        <taxon>Protopolystoma</taxon>
    </lineage>
</organism>
<gene>
    <name evidence="2" type="ORF">PXEA_LOCUS34936</name>
</gene>
<reference evidence="2" key="1">
    <citation type="submission" date="2018-11" db="EMBL/GenBank/DDBJ databases">
        <authorList>
            <consortium name="Pathogen Informatics"/>
        </authorList>
    </citation>
    <scope>NUCLEOTIDE SEQUENCE</scope>
</reference>
<protein>
    <recommendedName>
        <fullName evidence="1">CHD C-terminal 2 domain-containing protein</fullName>
    </recommendedName>
</protein>
<feature type="domain" description="CHD C-terminal 2" evidence="1">
    <location>
        <begin position="145"/>
        <end position="182"/>
    </location>
</feature>
<evidence type="ECO:0000313" key="2">
    <source>
        <dbReference type="EMBL" id="VEL41496.1"/>
    </source>
</evidence>
<dbReference type="Gene3D" id="1.10.10.60">
    <property type="entry name" value="Homeodomain-like"/>
    <property type="match status" value="1"/>
</dbReference>
<dbReference type="Pfam" id="PF08074">
    <property type="entry name" value="CHDCT2"/>
    <property type="match status" value="1"/>
</dbReference>
<dbReference type="InterPro" id="IPR012957">
    <property type="entry name" value="CHD_C2"/>
</dbReference>
<comment type="caution">
    <text evidence="2">The sequence shown here is derived from an EMBL/GenBank/DDBJ whole genome shotgun (WGS) entry which is preliminary data.</text>
</comment>
<dbReference type="OrthoDB" id="5857104at2759"/>
<evidence type="ECO:0000259" key="1">
    <source>
        <dbReference type="Pfam" id="PF08074"/>
    </source>
</evidence>
<evidence type="ECO:0000313" key="3">
    <source>
        <dbReference type="Proteomes" id="UP000784294"/>
    </source>
</evidence>